<dbReference type="GO" id="GO:0005384">
    <property type="term" value="F:manganese ion transmembrane transporter activity"/>
    <property type="evidence" value="ECO:0007669"/>
    <property type="project" value="TreeGrafter"/>
</dbReference>
<evidence type="ECO:0000256" key="5">
    <source>
        <dbReference type="SAM" id="MobiDB-lite"/>
    </source>
</evidence>
<dbReference type="KEGG" id="npa:UCRNP2_7890"/>
<gene>
    <name evidence="7" type="ORF">UCRNP2_7890</name>
</gene>
<evidence type="ECO:0000256" key="2">
    <source>
        <dbReference type="ARBA" id="ARBA00022692"/>
    </source>
</evidence>
<feature type="transmembrane region" description="Helical" evidence="6">
    <location>
        <begin position="343"/>
        <end position="361"/>
    </location>
</feature>
<dbReference type="InterPro" id="IPR001046">
    <property type="entry name" value="NRAMP_fam"/>
</dbReference>
<protein>
    <submittedName>
        <fullName evidence="7">Putative transporter protein smf2 protein</fullName>
    </submittedName>
</protein>
<feature type="transmembrane region" description="Helical" evidence="6">
    <location>
        <begin position="256"/>
        <end position="276"/>
    </location>
</feature>
<dbReference type="EMBL" id="KB916596">
    <property type="protein sequence ID" value="EOD45394.1"/>
    <property type="molecule type" value="Genomic_DNA"/>
</dbReference>
<feature type="region of interest" description="Disordered" evidence="5">
    <location>
        <begin position="1"/>
        <end position="54"/>
    </location>
</feature>
<feature type="transmembrane region" description="Helical" evidence="6">
    <location>
        <begin position="367"/>
        <end position="390"/>
    </location>
</feature>
<dbReference type="HOGENOM" id="CLU_020088_4_2_1"/>
<evidence type="ECO:0000256" key="6">
    <source>
        <dbReference type="SAM" id="Phobius"/>
    </source>
</evidence>
<feature type="transmembrane region" description="Helical" evidence="6">
    <location>
        <begin position="95"/>
        <end position="116"/>
    </location>
</feature>
<reference evidence="8" key="1">
    <citation type="journal article" date="2013" name="Genome Announc.">
        <title>Draft genome sequence of Neofusicoccum parvum isolate UCR-NP2, a fungal vascular pathogen associated with grapevine cankers.</title>
        <authorList>
            <person name="Blanco-Ulate B."/>
            <person name="Rolshausen P."/>
            <person name="Cantu D."/>
        </authorList>
    </citation>
    <scope>NUCLEOTIDE SEQUENCE [LARGE SCALE GENOMIC DNA]</scope>
    <source>
        <strain evidence="8">UCR-NP2</strain>
    </source>
</reference>
<dbReference type="PANTHER" id="PTHR11706:SF101">
    <property type="entry name" value="MANGANESE TRANSPORTER SMF1"/>
    <property type="match status" value="1"/>
</dbReference>
<evidence type="ECO:0000256" key="3">
    <source>
        <dbReference type="ARBA" id="ARBA00022989"/>
    </source>
</evidence>
<feature type="compositionally biased region" description="Polar residues" evidence="5">
    <location>
        <begin position="1"/>
        <end position="12"/>
    </location>
</feature>
<feature type="transmembrane region" description="Helical" evidence="6">
    <location>
        <begin position="296"/>
        <end position="322"/>
    </location>
</feature>
<dbReference type="GO" id="GO:0015086">
    <property type="term" value="F:cadmium ion transmembrane transporter activity"/>
    <property type="evidence" value="ECO:0007669"/>
    <property type="project" value="TreeGrafter"/>
</dbReference>
<dbReference type="PANTHER" id="PTHR11706">
    <property type="entry name" value="SOLUTE CARRIER PROTEIN FAMILY 11 MEMBER"/>
    <property type="match status" value="1"/>
</dbReference>
<keyword evidence="4 6" id="KW-0472">Membrane</keyword>
<dbReference type="GO" id="GO:0005886">
    <property type="term" value="C:plasma membrane"/>
    <property type="evidence" value="ECO:0007669"/>
    <property type="project" value="TreeGrafter"/>
</dbReference>
<dbReference type="GO" id="GO:0030026">
    <property type="term" value="P:intracellular manganese ion homeostasis"/>
    <property type="evidence" value="ECO:0007669"/>
    <property type="project" value="TreeGrafter"/>
</dbReference>
<organism evidence="7 8">
    <name type="scientific">Botryosphaeria parva (strain UCR-NP2)</name>
    <name type="common">Grapevine canker fungus</name>
    <name type="synonym">Neofusicoccum parvum</name>
    <dbReference type="NCBI Taxonomy" id="1287680"/>
    <lineage>
        <taxon>Eukaryota</taxon>
        <taxon>Fungi</taxon>
        <taxon>Dikarya</taxon>
        <taxon>Ascomycota</taxon>
        <taxon>Pezizomycotina</taxon>
        <taxon>Dothideomycetes</taxon>
        <taxon>Dothideomycetes incertae sedis</taxon>
        <taxon>Botryosphaeriales</taxon>
        <taxon>Botryosphaeriaceae</taxon>
        <taxon>Neofusicoccum</taxon>
    </lineage>
</organism>
<keyword evidence="3 6" id="KW-1133">Transmembrane helix</keyword>
<dbReference type="STRING" id="1287680.R1GHE6"/>
<dbReference type="OrthoDB" id="409173at2759"/>
<evidence type="ECO:0000313" key="7">
    <source>
        <dbReference type="EMBL" id="EOD45394.1"/>
    </source>
</evidence>
<dbReference type="GO" id="GO:0034755">
    <property type="term" value="P:iron ion transmembrane transport"/>
    <property type="evidence" value="ECO:0007669"/>
    <property type="project" value="TreeGrafter"/>
</dbReference>
<feature type="transmembrane region" description="Helical" evidence="6">
    <location>
        <begin position="64"/>
        <end position="83"/>
    </location>
</feature>
<proteinExistence type="predicted"/>
<dbReference type="PRINTS" id="PR00447">
    <property type="entry name" value="NATRESASSCMP"/>
</dbReference>
<dbReference type="OMA" id="AEIAYDY"/>
<evidence type="ECO:0000313" key="8">
    <source>
        <dbReference type="Proteomes" id="UP000013521"/>
    </source>
</evidence>
<name>R1GHE6_BOTPV</name>
<feature type="transmembrane region" description="Helical" evidence="6">
    <location>
        <begin position="176"/>
        <end position="196"/>
    </location>
</feature>
<feature type="transmembrane region" description="Helical" evidence="6">
    <location>
        <begin position="438"/>
        <end position="460"/>
    </location>
</feature>
<dbReference type="eggNOG" id="KOG1291">
    <property type="taxonomic scope" value="Eukaryota"/>
</dbReference>
<dbReference type="NCBIfam" id="NF037982">
    <property type="entry name" value="Nramp_1"/>
    <property type="match status" value="1"/>
</dbReference>
<sequence length="463" mass="49623">MAQDLNANSTQRPAVERQSFASDRQTKPDVSVDITEAPASKDEPRRPLSKKQKITESLQKTKDVLYQYAKFIGPGFMVAVAYIDPGNYATDVAAGASFRFALLFVILMSNMFAIFLQSLSVKLGTVTGKNLAENSREHLPKWMNIVIYVLAEVAIIATDVAEVIGFAIALNVLGNVPLVAGCAISIVDVLIILLFYNPSGSTKAVRMFEYFVMLLVLEGIYQARLSSSLKDSIKLAAFLAIKTCLNFSVVETAVSLFTFALFVNSAILIVAGASLFNTPGAGDADLFGIHDLLSSTVAPAAGTIFALALLLSGVSAGIVCTIAGQMVSEGSLRWTIKPWIRRMITRSISITPSIIIAGAVGRSGLSAALVASQVCLSVILPFVSAPLIYFTCRDRFMTISAVNSRGDNLARDETGDNMSEKEVQTEDVKMTNSRLTSASALVIWLVIVVMNVTLLVLIGLGKA</sequence>
<accession>R1GHE6</accession>
<dbReference type="Pfam" id="PF01566">
    <property type="entry name" value="Nramp"/>
    <property type="match status" value="2"/>
</dbReference>
<feature type="transmembrane region" description="Helical" evidence="6">
    <location>
        <begin position="145"/>
        <end position="170"/>
    </location>
</feature>
<comment type="subcellular location">
    <subcellularLocation>
        <location evidence="1">Membrane</location>
        <topology evidence="1">Multi-pass membrane protein</topology>
    </subcellularLocation>
</comment>
<dbReference type="Proteomes" id="UP000013521">
    <property type="component" value="Unassembled WGS sequence"/>
</dbReference>
<dbReference type="AlphaFoldDB" id="R1GHE6"/>
<evidence type="ECO:0000256" key="1">
    <source>
        <dbReference type="ARBA" id="ARBA00004141"/>
    </source>
</evidence>
<keyword evidence="2 6" id="KW-0812">Transmembrane</keyword>
<evidence type="ECO:0000256" key="4">
    <source>
        <dbReference type="ARBA" id="ARBA00023136"/>
    </source>
</evidence>